<proteinExistence type="predicted"/>
<gene>
    <name evidence="1" type="ORF">ACOLOM_LOCUS2246</name>
</gene>
<accession>A0ACA9KQI3</accession>
<sequence length="807" mass="91576">MSRFNTFYLLIPARENAWRQWLECYDSSVAHDLEPRHSCRINSEPPRTAKMRSTNQDANEEKRIKLLQEISALESNELEDLPSLRTLRDLKSRHNTLVEPSSGLFRYQSQCLPPEMWIHVLLKAAEDDCADILPLTLVCQRWSSIILSTPRLWTSIYIRADLDALEVAHLALFLSKGLPLCMTVDVTTAPIVWKTFLEIEITRVQHLNLKVPLGYFPSPNREANERLDSWIGRLFRDMRSLSSLESLTIDRCGKHFTLSSALRFLNAPNITYLTPSLSPEPVSELSRFNRLQSLRVNSSLKTVISELITLTDLKELVLTGSALEEQGMPPESHTESCKSIAPLESLRSYQEPWIYILPLLFSVRSSIRVLELDIMWGHVFKLLAAVHEAPCLHKLHINVTINSKDEVKAIGWKAPILSQIQDFRLRVTQDYLQVTRSGAKLNRALLGALDGSLTNIRTLDLNGDTFASDLVRFLKSMQHLNILTIEGSVQIDQARTISCPSLKTLMTGTEQVLRYVSMPNLISLTIWNRYTSGELTTGEPYPEIDRSFVTSVQTLHLGPKLAEIIDWTDTPFTQLVTLRWLNRGGWYCYPRYPFPSLTKIIFDEKYGSVGATYFCQLLLRYPRTCPRLETIAVHGYPEWDALLYMLLRRNVYRHQDNISRITSIEIPGYPAPYILAPLSALLQGKIPLEMPSLKDLSFLDVPWMWVIPIFIHLVPAKGWDTLRLTSSKISGTGKLICLSGLTRLFLTTSGTGSTAGKKEGVEIDSKELEYPLSGTYDERPGFLTRSDPLESETDDEFFAATDGSGRV</sequence>
<dbReference type="EMBL" id="CAJVPT010002801">
    <property type="protein sequence ID" value="CAG8487543.1"/>
    <property type="molecule type" value="Genomic_DNA"/>
</dbReference>
<evidence type="ECO:0000313" key="1">
    <source>
        <dbReference type="EMBL" id="CAG8487543.1"/>
    </source>
</evidence>
<reference evidence="1" key="1">
    <citation type="submission" date="2021-06" db="EMBL/GenBank/DDBJ databases">
        <authorList>
            <person name="Kallberg Y."/>
            <person name="Tangrot J."/>
            <person name="Rosling A."/>
        </authorList>
    </citation>
    <scope>NUCLEOTIDE SEQUENCE</scope>
    <source>
        <strain evidence="1">CL356</strain>
    </source>
</reference>
<dbReference type="Proteomes" id="UP000789525">
    <property type="component" value="Unassembled WGS sequence"/>
</dbReference>
<organism evidence="1 2">
    <name type="scientific">Acaulospora colombiana</name>
    <dbReference type="NCBI Taxonomy" id="27376"/>
    <lineage>
        <taxon>Eukaryota</taxon>
        <taxon>Fungi</taxon>
        <taxon>Fungi incertae sedis</taxon>
        <taxon>Mucoromycota</taxon>
        <taxon>Glomeromycotina</taxon>
        <taxon>Glomeromycetes</taxon>
        <taxon>Diversisporales</taxon>
        <taxon>Acaulosporaceae</taxon>
        <taxon>Acaulospora</taxon>
    </lineage>
</organism>
<evidence type="ECO:0000313" key="2">
    <source>
        <dbReference type="Proteomes" id="UP000789525"/>
    </source>
</evidence>
<keyword evidence="2" id="KW-1185">Reference proteome</keyword>
<name>A0ACA9KQI3_9GLOM</name>
<comment type="caution">
    <text evidence="1">The sequence shown here is derived from an EMBL/GenBank/DDBJ whole genome shotgun (WGS) entry which is preliminary data.</text>
</comment>
<protein>
    <submittedName>
        <fullName evidence="1">4992_t:CDS:1</fullName>
    </submittedName>
</protein>